<organism evidence="1 2">
    <name type="scientific">Scutellospora calospora</name>
    <dbReference type="NCBI Taxonomy" id="85575"/>
    <lineage>
        <taxon>Eukaryota</taxon>
        <taxon>Fungi</taxon>
        <taxon>Fungi incertae sedis</taxon>
        <taxon>Mucoromycota</taxon>
        <taxon>Glomeromycotina</taxon>
        <taxon>Glomeromycetes</taxon>
        <taxon>Diversisporales</taxon>
        <taxon>Gigasporaceae</taxon>
        <taxon>Scutellospora</taxon>
    </lineage>
</organism>
<gene>
    <name evidence="1" type="ORF">SCALOS_LOCUS9103</name>
</gene>
<protein>
    <submittedName>
        <fullName evidence="1">8526_t:CDS:1</fullName>
    </submittedName>
</protein>
<name>A0ACA9NQW3_9GLOM</name>
<dbReference type="EMBL" id="CAJVPM010026719">
    <property type="protein sequence ID" value="CAG8663168.1"/>
    <property type="molecule type" value="Genomic_DNA"/>
</dbReference>
<feature type="non-terminal residue" evidence="1">
    <location>
        <position position="1"/>
    </location>
</feature>
<reference evidence="1" key="1">
    <citation type="submission" date="2021-06" db="EMBL/GenBank/DDBJ databases">
        <authorList>
            <person name="Kallberg Y."/>
            <person name="Tangrot J."/>
            <person name="Rosling A."/>
        </authorList>
    </citation>
    <scope>NUCLEOTIDE SEQUENCE</scope>
    <source>
        <strain evidence="1">AU212A</strain>
    </source>
</reference>
<proteinExistence type="predicted"/>
<evidence type="ECO:0000313" key="2">
    <source>
        <dbReference type="Proteomes" id="UP000789860"/>
    </source>
</evidence>
<comment type="caution">
    <text evidence="1">The sequence shown here is derived from an EMBL/GenBank/DDBJ whole genome shotgun (WGS) entry which is preliminary data.</text>
</comment>
<dbReference type="Proteomes" id="UP000789860">
    <property type="component" value="Unassembled WGS sequence"/>
</dbReference>
<keyword evidence="2" id="KW-1185">Reference proteome</keyword>
<evidence type="ECO:0000313" key="1">
    <source>
        <dbReference type="EMBL" id="CAG8663168.1"/>
    </source>
</evidence>
<accession>A0ACA9NQW3</accession>
<sequence length="41" mass="4817">TLPLDEVWFRVLQLYILNLPFDLNMVLSLTAQPIDNFILKV</sequence>